<organism evidence="9 12">
    <name type="scientific">Limulus polyphemus</name>
    <name type="common">Atlantic horseshoe crab</name>
    <dbReference type="NCBI Taxonomy" id="6850"/>
    <lineage>
        <taxon>Eukaryota</taxon>
        <taxon>Metazoa</taxon>
        <taxon>Ecdysozoa</taxon>
        <taxon>Arthropoda</taxon>
        <taxon>Chelicerata</taxon>
        <taxon>Merostomata</taxon>
        <taxon>Xiphosura</taxon>
        <taxon>Limulidae</taxon>
        <taxon>Limulus</taxon>
    </lineage>
</organism>
<evidence type="ECO:0000256" key="8">
    <source>
        <dbReference type="SAM" id="MobiDB-lite"/>
    </source>
</evidence>
<dbReference type="InterPro" id="IPR003521">
    <property type="entry name" value="ICln"/>
</dbReference>
<dbReference type="RefSeq" id="XP_022258391.1">
    <property type="nucleotide sequence ID" value="XM_022402683.1"/>
</dbReference>
<keyword evidence="5" id="KW-0963">Cytoplasm</keyword>
<dbReference type="Gene3D" id="2.30.29.30">
    <property type="entry name" value="Pleckstrin-homology domain (PH domain)/Phosphotyrosine-binding domain (PTB)"/>
    <property type="match status" value="1"/>
</dbReference>
<comment type="function">
    <text evidence="7">Involved in both the assembly of spliceosomal snRNPs and the methylation of Sm proteins. Chaperone that regulates the assembly of spliceosomal U1, U2, U4 and U5 small nuclear ribonucleoproteins (snRNPs), the building blocks of the spliceosome, and thereby plays an important role in the splicing of cellular pre-mRNAs. Most spliceosomal snRNPs contain a common set of Sm proteins SNRPB, SNRPD1, SNRPD2, SNRPD3, SNRPE, SNRPF and SNRPG that assemble in a heptameric protein ring on the Sm site of the small nuclear RNA to form the core snRNP (Sm core). In the cytosol, the Sm proteins SNRPD1, SNRPD2, SNRPE, SNRPF and SNRPG are trapped in an inactive 6S pICln-Sm complex by the chaperone CLNS1A that controls the assembly of the core snRNP. Dissociation by the SMN complex of CLNS1A from the trapped Sm proteins and their transfer to an SMN-Sm complex triggers the assembly of core snRNPs and their transport to the nucleus.</text>
</comment>
<dbReference type="GeneID" id="106473269"/>
<evidence type="ECO:0000313" key="13">
    <source>
        <dbReference type="RefSeq" id="XP_022258391.1"/>
    </source>
</evidence>
<proteinExistence type="inferred from homology"/>
<accession>A0ABM1TR79</accession>
<evidence type="ECO:0000256" key="1">
    <source>
        <dbReference type="ARBA" id="ARBA00004123"/>
    </source>
</evidence>
<dbReference type="PANTHER" id="PTHR21399">
    <property type="entry name" value="CHLORIDE CONDUCTANCE REGULATORY PROTEIN ICLN"/>
    <property type="match status" value="1"/>
</dbReference>
<feature type="region of interest" description="Disordered" evidence="8">
    <location>
        <begin position="129"/>
        <end position="180"/>
    </location>
</feature>
<name>A0ABM1TR79_LIMPO</name>
<evidence type="ECO:0000256" key="4">
    <source>
        <dbReference type="ARBA" id="ARBA00015653"/>
    </source>
</evidence>
<evidence type="ECO:0000313" key="11">
    <source>
        <dbReference type="RefSeq" id="XP_013789417.1"/>
    </source>
</evidence>
<evidence type="ECO:0000256" key="7">
    <source>
        <dbReference type="ARBA" id="ARBA00045890"/>
    </source>
</evidence>
<comment type="subcellular location">
    <subcellularLocation>
        <location evidence="2">Cytoplasm</location>
    </subcellularLocation>
    <subcellularLocation>
        <location evidence="1">Nucleus</location>
    </subcellularLocation>
</comment>
<dbReference type="InterPro" id="IPR011993">
    <property type="entry name" value="PH-like_dom_sf"/>
</dbReference>
<evidence type="ECO:0000313" key="12">
    <source>
        <dbReference type="RefSeq" id="XP_022258385.1"/>
    </source>
</evidence>
<evidence type="ECO:0000256" key="2">
    <source>
        <dbReference type="ARBA" id="ARBA00004496"/>
    </source>
</evidence>
<evidence type="ECO:0000256" key="6">
    <source>
        <dbReference type="ARBA" id="ARBA00023242"/>
    </source>
</evidence>
<comment type="similarity">
    <text evidence="3">Belongs to the pICln (TC 1.A.47) family.</text>
</comment>
<evidence type="ECO:0000313" key="10">
    <source>
        <dbReference type="RefSeq" id="XP_013789410.1"/>
    </source>
</evidence>
<dbReference type="RefSeq" id="XP_022258385.1">
    <property type="nucleotide sequence ID" value="XM_022402677.1"/>
</dbReference>
<dbReference type="InterPro" id="IPR039924">
    <property type="entry name" value="ICln/Lot5/Saf5"/>
</dbReference>
<dbReference type="Pfam" id="PF03517">
    <property type="entry name" value="Voldacs"/>
    <property type="match status" value="1"/>
</dbReference>
<keyword evidence="9" id="KW-1185">Reference proteome</keyword>
<reference evidence="10 11" key="1">
    <citation type="submission" date="2025-05" db="UniProtKB">
        <authorList>
            <consortium name="RefSeq"/>
        </authorList>
    </citation>
    <scope>IDENTIFICATION</scope>
    <source>
        <tissue evidence="10 11">Muscle</tissue>
    </source>
</reference>
<evidence type="ECO:0000256" key="3">
    <source>
        <dbReference type="ARBA" id="ARBA00007054"/>
    </source>
</evidence>
<evidence type="ECO:0000313" key="9">
    <source>
        <dbReference type="Proteomes" id="UP000694941"/>
    </source>
</evidence>
<keyword evidence="6" id="KW-0539">Nucleus</keyword>
<sequence>MVVLASFQPPTEGIRHQEPNTIARVKSRDLGKGTLYIAESQLTWVGESGQGFSLKYPTISLHAVSRDLNSFPSECLYLMTDADLESNDTIEEQNGENEEPEDSKILEIRFIPENTETLDSMFKAMMDCQALYPDPDDSSSEDEEGCFDDAEEDSGAEYDVAAAERHRSQSDASHENSHIS</sequence>
<evidence type="ECO:0000256" key="5">
    <source>
        <dbReference type="ARBA" id="ARBA00022490"/>
    </source>
</evidence>
<dbReference type="PRINTS" id="PR01348">
    <property type="entry name" value="ICLNCHANNEL"/>
</dbReference>
<feature type="compositionally biased region" description="Basic and acidic residues" evidence="8">
    <location>
        <begin position="162"/>
        <end position="180"/>
    </location>
</feature>
<dbReference type="RefSeq" id="XP_013789410.1">
    <property type="nucleotide sequence ID" value="XM_013933956.2"/>
</dbReference>
<dbReference type="PANTHER" id="PTHR21399:SF0">
    <property type="entry name" value="METHYLOSOME SUBUNIT PICLN"/>
    <property type="match status" value="1"/>
</dbReference>
<feature type="compositionally biased region" description="Acidic residues" evidence="8">
    <location>
        <begin position="134"/>
        <end position="156"/>
    </location>
</feature>
<dbReference type="RefSeq" id="XP_013789417.1">
    <property type="nucleotide sequence ID" value="XM_013933963.2"/>
</dbReference>
<dbReference type="Proteomes" id="UP000694941">
    <property type="component" value="Unplaced"/>
</dbReference>
<protein>
    <recommendedName>
        <fullName evidence="4">Methylosome subunit pICln</fullName>
    </recommendedName>
</protein>
<gene>
    <name evidence="10 11 12 13" type="primary">LOC106473269</name>
</gene>